<dbReference type="GO" id="GO:0003677">
    <property type="term" value="F:DNA binding"/>
    <property type="evidence" value="ECO:0007669"/>
    <property type="project" value="UniProtKB-KW"/>
</dbReference>
<gene>
    <name evidence="4" type="primary">tnpB</name>
    <name evidence="4" type="ORF">IG193_00110</name>
</gene>
<keyword evidence="1" id="KW-0238">DNA-binding</keyword>
<accession>A0A7L9FGR7</accession>
<evidence type="ECO:0000256" key="2">
    <source>
        <dbReference type="SAM" id="MobiDB-lite"/>
    </source>
</evidence>
<dbReference type="Pfam" id="PF07282">
    <property type="entry name" value="Cas12f1-like_TNB"/>
    <property type="match status" value="1"/>
</dbReference>
<evidence type="ECO:0000313" key="5">
    <source>
        <dbReference type="Proteomes" id="UP000594121"/>
    </source>
</evidence>
<dbReference type="Proteomes" id="UP000594121">
    <property type="component" value="Chromosome"/>
</dbReference>
<dbReference type="InterPro" id="IPR010095">
    <property type="entry name" value="Cas12f1-like_TNB"/>
</dbReference>
<organism evidence="4 5">
    <name type="scientific">Infirmifilum lucidum</name>
    <dbReference type="NCBI Taxonomy" id="2776706"/>
    <lineage>
        <taxon>Archaea</taxon>
        <taxon>Thermoproteota</taxon>
        <taxon>Thermoprotei</taxon>
        <taxon>Thermofilales</taxon>
        <taxon>Thermofilaceae</taxon>
        <taxon>Infirmifilum</taxon>
    </lineage>
</organism>
<dbReference type="RefSeq" id="WP_192818879.1">
    <property type="nucleotide sequence ID" value="NZ_CP062310.1"/>
</dbReference>
<proteinExistence type="predicted"/>
<dbReference type="AlphaFoldDB" id="A0A7L9FGR7"/>
<evidence type="ECO:0000259" key="3">
    <source>
        <dbReference type="Pfam" id="PF07282"/>
    </source>
</evidence>
<evidence type="ECO:0000313" key="4">
    <source>
        <dbReference type="EMBL" id="QOJ78907.1"/>
    </source>
</evidence>
<dbReference type="NCBIfam" id="TIGR01766">
    <property type="entry name" value="IS200/IS605 family accessory protein TnpB-like domain"/>
    <property type="match status" value="1"/>
</dbReference>
<dbReference type="EMBL" id="CP062310">
    <property type="protein sequence ID" value="QOJ78907.1"/>
    <property type="molecule type" value="Genomic_DNA"/>
</dbReference>
<dbReference type="InParanoid" id="A0A7L9FGR7"/>
<dbReference type="NCBIfam" id="NF040570">
    <property type="entry name" value="guided_TnpB"/>
    <property type="match status" value="1"/>
</dbReference>
<name>A0A7L9FGR7_9CREN</name>
<feature type="compositionally biased region" description="Basic and acidic residues" evidence="2">
    <location>
        <begin position="403"/>
        <end position="414"/>
    </location>
</feature>
<feature type="domain" description="Cas12f1-like TNB" evidence="3">
    <location>
        <begin position="306"/>
        <end position="371"/>
    </location>
</feature>
<dbReference type="KEGG" id="thel:IG193_00110"/>
<keyword evidence="5" id="KW-1185">Reference proteome</keyword>
<evidence type="ECO:0000256" key="1">
    <source>
        <dbReference type="ARBA" id="ARBA00023125"/>
    </source>
</evidence>
<protein>
    <submittedName>
        <fullName evidence="4">IS200/IS605 family element transposase accessory protein TnpB</fullName>
    </submittedName>
</protein>
<reference evidence="4 5" key="1">
    <citation type="submission" date="2020-10" db="EMBL/GenBank/DDBJ databases">
        <title>Thermofilum lucidum 3507LT sp. nov. a novel member of Thermofilaceae family isolated from Chile hot spring, and proposal of description order Thermofilales.</title>
        <authorList>
            <person name="Zayulina K.S."/>
            <person name="Elcheninov A.G."/>
            <person name="Toshchakov S.V."/>
            <person name="Kublanov I.V."/>
        </authorList>
    </citation>
    <scope>NUCLEOTIDE SEQUENCE [LARGE SCALE GENOMIC DNA]</scope>
    <source>
        <strain evidence="4 5">3507LT</strain>
    </source>
</reference>
<feature type="region of interest" description="Disordered" evidence="2">
    <location>
        <begin position="397"/>
        <end position="417"/>
    </location>
</feature>
<dbReference type="GeneID" id="59148252"/>
<sequence>MLLERTIKLKLVPLDTESRRLLHDLLKKYAELLAEAQRLVVELDIRSVKRAHEALYKLLREMHRELHNKYAEEAYRRALANYRSYLKLKRKWEKRLRRLGFEEPRPPSAEGNKVIDLHISAFRLSPPLLEVSYGGGKTMKFLAMPNPLLAKYAGWRIGNSKILVDKGSAYLFLTVRRNVEPEARPNRIYVDVNESSIDLLVADWGHGLGLFLSVMHEGKEIRRRYRILRRSIQKKVREIRRRNQLLRKYGKRERERVNQAVRRAAKLMADLALAYNADVVVEKLKDVTWRPRGNGELNYRLRSLPYRRIVESIRDKAAERGVRVLEVDARNTSVECPICGHADKKNRKSTTEFRCTKCGFELHAQLVPTVNLARRCEGVVARPAGQEALLTLEEAPVVSSGEAPHDPVNHDPARGKALPVPKTAKIIKI</sequence>